<dbReference type="Gene3D" id="3.40.50.720">
    <property type="entry name" value="NAD(P)-binding Rossmann-like Domain"/>
    <property type="match status" value="1"/>
</dbReference>
<accession>A0AAN7H712</accession>
<evidence type="ECO:0000313" key="3">
    <source>
        <dbReference type="Proteomes" id="UP001303760"/>
    </source>
</evidence>
<reference evidence="2" key="2">
    <citation type="submission" date="2023-05" db="EMBL/GenBank/DDBJ databases">
        <authorList>
            <consortium name="Lawrence Berkeley National Laboratory"/>
            <person name="Steindorff A."/>
            <person name="Hensen N."/>
            <person name="Bonometti L."/>
            <person name="Westerberg I."/>
            <person name="Brannstrom I.O."/>
            <person name="Guillou S."/>
            <person name="Cros-Aarteil S."/>
            <person name="Calhoun S."/>
            <person name="Haridas S."/>
            <person name="Kuo A."/>
            <person name="Mondo S."/>
            <person name="Pangilinan J."/>
            <person name="Riley R."/>
            <person name="Labutti K."/>
            <person name="Andreopoulos B."/>
            <person name="Lipzen A."/>
            <person name="Chen C."/>
            <person name="Yanf M."/>
            <person name="Daum C."/>
            <person name="Ng V."/>
            <person name="Clum A."/>
            <person name="Ohm R."/>
            <person name="Martin F."/>
            <person name="Silar P."/>
            <person name="Natvig D."/>
            <person name="Lalanne C."/>
            <person name="Gautier V."/>
            <person name="Ament-Velasquez S.L."/>
            <person name="Kruys A."/>
            <person name="Hutchinson M.I."/>
            <person name="Powell A.J."/>
            <person name="Barry K."/>
            <person name="Miller A.N."/>
            <person name="Grigoriev I.V."/>
            <person name="Debuchy R."/>
            <person name="Gladieux P."/>
            <person name="Thoren M.H."/>
            <person name="Johannesson H."/>
        </authorList>
    </citation>
    <scope>NUCLEOTIDE SEQUENCE</scope>
    <source>
        <strain evidence="2">CBS 532.94</strain>
    </source>
</reference>
<dbReference type="InterPro" id="IPR002347">
    <property type="entry name" value="SDR_fam"/>
</dbReference>
<dbReference type="PANTHER" id="PTHR43157">
    <property type="entry name" value="PHOSPHATIDYLINOSITOL-GLYCAN BIOSYNTHESIS CLASS F PROTEIN-RELATED"/>
    <property type="match status" value="1"/>
</dbReference>
<gene>
    <name evidence="2" type="ORF">C8A03DRAFT_38669</name>
</gene>
<comment type="caution">
    <text evidence="2">The sequence shown here is derived from an EMBL/GenBank/DDBJ whole genome shotgun (WGS) entry which is preliminary data.</text>
</comment>
<dbReference type="PANTHER" id="PTHR43157:SF31">
    <property type="entry name" value="PHOSPHATIDYLINOSITOL-GLYCAN BIOSYNTHESIS CLASS F PROTEIN"/>
    <property type="match status" value="1"/>
</dbReference>
<dbReference type="EMBL" id="MU860514">
    <property type="protein sequence ID" value="KAK4233612.1"/>
    <property type="molecule type" value="Genomic_DNA"/>
</dbReference>
<dbReference type="Pfam" id="PF00106">
    <property type="entry name" value="adh_short"/>
    <property type="match status" value="1"/>
</dbReference>
<dbReference type="AlphaFoldDB" id="A0AAN7H712"/>
<dbReference type="InterPro" id="IPR036291">
    <property type="entry name" value="NAD(P)-bd_dom_sf"/>
</dbReference>
<proteinExistence type="predicted"/>
<evidence type="ECO:0000256" key="1">
    <source>
        <dbReference type="ARBA" id="ARBA00023002"/>
    </source>
</evidence>
<organism evidence="2 3">
    <name type="scientific">Achaetomium macrosporum</name>
    <dbReference type="NCBI Taxonomy" id="79813"/>
    <lineage>
        <taxon>Eukaryota</taxon>
        <taxon>Fungi</taxon>
        <taxon>Dikarya</taxon>
        <taxon>Ascomycota</taxon>
        <taxon>Pezizomycotina</taxon>
        <taxon>Sordariomycetes</taxon>
        <taxon>Sordariomycetidae</taxon>
        <taxon>Sordariales</taxon>
        <taxon>Chaetomiaceae</taxon>
        <taxon>Achaetomium</taxon>
    </lineage>
</organism>
<reference evidence="2" key="1">
    <citation type="journal article" date="2023" name="Mol. Phylogenet. Evol.">
        <title>Genome-scale phylogeny and comparative genomics of the fungal order Sordariales.</title>
        <authorList>
            <person name="Hensen N."/>
            <person name="Bonometti L."/>
            <person name="Westerberg I."/>
            <person name="Brannstrom I.O."/>
            <person name="Guillou S."/>
            <person name="Cros-Aarteil S."/>
            <person name="Calhoun S."/>
            <person name="Haridas S."/>
            <person name="Kuo A."/>
            <person name="Mondo S."/>
            <person name="Pangilinan J."/>
            <person name="Riley R."/>
            <person name="LaButti K."/>
            <person name="Andreopoulos B."/>
            <person name="Lipzen A."/>
            <person name="Chen C."/>
            <person name="Yan M."/>
            <person name="Daum C."/>
            <person name="Ng V."/>
            <person name="Clum A."/>
            <person name="Steindorff A."/>
            <person name="Ohm R.A."/>
            <person name="Martin F."/>
            <person name="Silar P."/>
            <person name="Natvig D.O."/>
            <person name="Lalanne C."/>
            <person name="Gautier V."/>
            <person name="Ament-Velasquez S.L."/>
            <person name="Kruys A."/>
            <person name="Hutchinson M.I."/>
            <person name="Powell A.J."/>
            <person name="Barry K."/>
            <person name="Miller A.N."/>
            <person name="Grigoriev I.V."/>
            <person name="Debuchy R."/>
            <person name="Gladieux P."/>
            <person name="Hiltunen Thoren M."/>
            <person name="Johannesson H."/>
        </authorList>
    </citation>
    <scope>NUCLEOTIDE SEQUENCE</scope>
    <source>
        <strain evidence="2">CBS 532.94</strain>
    </source>
</reference>
<keyword evidence="3" id="KW-1185">Reference proteome</keyword>
<keyword evidence="1" id="KW-0560">Oxidoreductase</keyword>
<dbReference type="SUPFAM" id="SSF51735">
    <property type="entry name" value="NAD(P)-binding Rossmann-fold domains"/>
    <property type="match status" value="1"/>
</dbReference>
<dbReference type="PRINTS" id="PR00081">
    <property type="entry name" value="GDHRDH"/>
</dbReference>
<evidence type="ECO:0008006" key="4">
    <source>
        <dbReference type="Google" id="ProtNLM"/>
    </source>
</evidence>
<dbReference type="GO" id="GO:0016491">
    <property type="term" value="F:oxidoreductase activity"/>
    <property type="evidence" value="ECO:0007669"/>
    <property type="project" value="UniProtKB-KW"/>
</dbReference>
<dbReference type="Proteomes" id="UP001303760">
    <property type="component" value="Unassembled WGS sequence"/>
</dbReference>
<evidence type="ECO:0000313" key="2">
    <source>
        <dbReference type="EMBL" id="KAK4233612.1"/>
    </source>
</evidence>
<name>A0AAN7H712_9PEZI</name>
<protein>
    <recommendedName>
        <fullName evidence="4">Short-chain dehydrogenase/reductase</fullName>
    </recommendedName>
</protein>
<sequence>MHWLLAQFLVRPPYPTASFEGKTIVITGSNTGLGKEAARHYVRLGAGRVILAVRNLDKGHEAKYDIEATTWCAKDVIQVWHLDMASYASVRKFASRAAANLDRIDIFHANAGLAAGSRIQAEGNDAVITVNFISTILMAALLMPKLKDTAAKFATRPVFCVTSSVAHAFTKFKQKAAPEGDILAAIEKQAKEDTSPASREDLYSISKLLAIFAVRSIAEKCPAPALPVTVNLVDPGLCWSELARDFDGLGNRVFMTLLARSTEVGSRTLLHAGAQGADSHGGYLSSCQPTTPSAVVAGPGGKDLQERVWRELVGKLDAIVPGVTSNFS</sequence>